<feature type="compositionally biased region" description="Polar residues" evidence="5">
    <location>
        <begin position="123"/>
        <end position="132"/>
    </location>
</feature>
<comment type="catalytic activity">
    <reaction evidence="2">
        <text>1-O-hexadecyl-2-acetyl-sn-glycero-3-phosphocholine + H2O = 1-O-hexadecyl-sn-glycero-3-phosphocholine + acetate + H(+)</text>
        <dbReference type="Rhea" id="RHEA:40479"/>
        <dbReference type="ChEBI" id="CHEBI:15377"/>
        <dbReference type="ChEBI" id="CHEBI:15378"/>
        <dbReference type="ChEBI" id="CHEBI:30089"/>
        <dbReference type="ChEBI" id="CHEBI:44811"/>
        <dbReference type="ChEBI" id="CHEBI:64496"/>
    </reaction>
    <physiologicalReaction direction="left-to-right" evidence="2">
        <dbReference type="Rhea" id="RHEA:40480"/>
    </physiologicalReaction>
</comment>
<reference evidence="7" key="1">
    <citation type="submission" date="2020-03" db="EMBL/GenBank/DDBJ databases">
        <title>Intra-Species Differences in Population Size shape Life History and Genome Evolution.</title>
        <authorList>
            <person name="Willemsen D."/>
            <person name="Cui R."/>
            <person name="Valenzano D.R."/>
        </authorList>
    </citation>
    <scope>NUCLEOTIDE SEQUENCE</scope>
    <source>
        <strain evidence="7">GRZ</strain>
        <tissue evidence="7">Whole</tissue>
    </source>
</reference>
<dbReference type="Proteomes" id="UP000822369">
    <property type="component" value="Unassembled WGS sequence"/>
</dbReference>
<dbReference type="EC" id="3.1.1.47" evidence="1"/>
<evidence type="ECO:0000256" key="3">
    <source>
        <dbReference type="ARBA" id="ARBA00035804"/>
    </source>
</evidence>
<accession>A0A9D2XDQ4</accession>
<comment type="catalytic activity">
    <reaction evidence="3">
        <text>1-O-hexadecyl-2-acetyl-sn-glycero-3-phosphate + H2O = 1-O-hexadecyl-sn-glycero-3-phosphate + acetate + H(+)</text>
        <dbReference type="Rhea" id="RHEA:41704"/>
        <dbReference type="ChEBI" id="CHEBI:15377"/>
        <dbReference type="ChEBI" id="CHEBI:15378"/>
        <dbReference type="ChEBI" id="CHEBI:30089"/>
        <dbReference type="ChEBI" id="CHEBI:77580"/>
        <dbReference type="ChEBI" id="CHEBI:78385"/>
    </reaction>
    <physiologicalReaction direction="left-to-right" evidence="3">
        <dbReference type="Rhea" id="RHEA:41705"/>
    </physiologicalReaction>
</comment>
<dbReference type="SUPFAM" id="SSF52266">
    <property type="entry name" value="SGNH hydrolase"/>
    <property type="match status" value="1"/>
</dbReference>
<gene>
    <name evidence="7" type="ORF">G4P62_020126</name>
</gene>
<protein>
    <recommendedName>
        <fullName evidence="1">1-alkyl-2-acetylglycerophosphocholine esterase</fullName>
        <ecNumber evidence="1">3.1.1.47</ecNumber>
    </recommendedName>
</protein>
<proteinExistence type="predicted"/>
<sequence length="395" mass="44460">MECKMVFVLSNSQPGFQSGLRSSELQSFHKRRRYELLASYRGTSFAETQKLCLSASKPDKSRQIQPFEEPSVFFKTAVSVDPSGGLTSISRKNSPVLRANRQDQRYKMLARYRGISLVEKRQMSSVQLQDTPRIQLLGRRKRSSDGGQENSDFPSAAKRPRLSEGTPQQKRPTMIRLKGRRKGTDSGPKSVSEPPKTASTIKSEQPRTPLTWIIGSSYIRRGEEAAQQQFGTNFGLRAKVQWFGKGGMRRGGVLPRFYSEAPTHGPPDILVVHAGGNDLGLVSPVELASQIQKDLSHLHKDFPEMRIAFSAINERQSWRYGRPGRINSNRKQVNSLLRRAVRSFGGLVIKHPELRFSNNALFLPDRVHFSKRGNSLFLGSIHSVLEKILAQRCNT</sequence>
<evidence type="ECO:0000259" key="6">
    <source>
        <dbReference type="Pfam" id="PF13472"/>
    </source>
</evidence>
<dbReference type="AlphaFoldDB" id="A0A9D2XDQ4"/>
<dbReference type="Pfam" id="PF13472">
    <property type="entry name" value="Lipase_GDSL_2"/>
    <property type="match status" value="1"/>
</dbReference>
<evidence type="ECO:0000256" key="5">
    <source>
        <dbReference type="SAM" id="MobiDB-lite"/>
    </source>
</evidence>
<dbReference type="Gene3D" id="3.40.50.1110">
    <property type="entry name" value="SGNH hydrolase"/>
    <property type="match status" value="1"/>
</dbReference>
<dbReference type="CDD" id="cd00229">
    <property type="entry name" value="SGNH_hydrolase"/>
    <property type="match status" value="1"/>
</dbReference>
<evidence type="ECO:0000256" key="4">
    <source>
        <dbReference type="ARBA" id="ARBA00048078"/>
    </source>
</evidence>
<organism evidence="7 8">
    <name type="scientific">Nothobranchius furzeri</name>
    <name type="common">Turquoise killifish</name>
    <dbReference type="NCBI Taxonomy" id="105023"/>
    <lineage>
        <taxon>Eukaryota</taxon>
        <taxon>Metazoa</taxon>
        <taxon>Chordata</taxon>
        <taxon>Craniata</taxon>
        <taxon>Vertebrata</taxon>
        <taxon>Euteleostomi</taxon>
        <taxon>Actinopterygii</taxon>
        <taxon>Neopterygii</taxon>
        <taxon>Teleostei</taxon>
        <taxon>Neoteleostei</taxon>
        <taxon>Acanthomorphata</taxon>
        <taxon>Ovalentaria</taxon>
        <taxon>Atherinomorphae</taxon>
        <taxon>Cyprinodontiformes</taxon>
        <taxon>Nothobranchiidae</taxon>
        <taxon>Nothobranchius</taxon>
    </lineage>
</organism>
<dbReference type="InterPro" id="IPR013830">
    <property type="entry name" value="SGNH_hydro"/>
</dbReference>
<dbReference type="EMBL" id="JAAVVJ010000066">
    <property type="protein sequence ID" value="KAF7199339.1"/>
    <property type="molecule type" value="Genomic_DNA"/>
</dbReference>
<name>A0A9D2XDQ4_NOTFU</name>
<evidence type="ECO:0000313" key="7">
    <source>
        <dbReference type="EMBL" id="KAF7199339.1"/>
    </source>
</evidence>
<dbReference type="InterPro" id="IPR036514">
    <property type="entry name" value="SGNH_hydro_sf"/>
</dbReference>
<evidence type="ECO:0000256" key="2">
    <source>
        <dbReference type="ARBA" id="ARBA00023721"/>
    </source>
</evidence>
<feature type="domain" description="SGNH hydrolase-type esterase" evidence="6">
    <location>
        <begin position="224"/>
        <end position="374"/>
    </location>
</feature>
<feature type="compositionally biased region" description="Polar residues" evidence="5">
    <location>
        <begin position="197"/>
        <end position="206"/>
    </location>
</feature>
<comment type="caution">
    <text evidence="7">The sequence shown here is derived from an EMBL/GenBank/DDBJ whole genome shotgun (WGS) entry which is preliminary data.</text>
</comment>
<evidence type="ECO:0000313" key="8">
    <source>
        <dbReference type="Proteomes" id="UP000822369"/>
    </source>
</evidence>
<comment type="catalytic activity">
    <reaction evidence="4">
        <text>a 1-O-alkyl-2-acetyl-sn-glycero-3-phosphocholine + H2O = a 1-O-alkyl-sn-glycero-3-phosphocholine + acetate + H(+)</text>
        <dbReference type="Rhea" id="RHEA:17777"/>
        <dbReference type="ChEBI" id="CHEBI:15377"/>
        <dbReference type="ChEBI" id="CHEBI:15378"/>
        <dbReference type="ChEBI" id="CHEBI:30089"/>
        <dbReference type="ChEBI" id="CHEBI:30909"/>
        <dbReference type="ChEBI" id="CHEBI:36707"/>
        <dbReference type="EC" id="3.1.1.47"/>
    </reaction>
    <physiologicalReaction direction="left-to-right" evidence="4">
        <dbReference type="Rhea" id="RHEA:17778"/>
    </physiologicalReaction>
</comment>
<feature type="region of interest" description="Disordered" evidence="5">
    <location>
        <begin position="122"/>
        <end position="206"/>
    </location>
</feature>
<evidence type="ECO:0000256" key="1">
    <source>
        <dbReference type="ARBA" id="ARBA00013201"/>
    </source>
</evidence>
<dbReference type="GO" id="GO:0003847">
    <property type="term" value="F:1-alkyl-2-acetylglycerophosphocholine esterase activity"/>
    <property type="evidence" value="ECO:0007669"/>
    <property type="project" value="UniProtKB-EC"/>
</dbReference>